<dbReference type="Proteomes" id="UP001165960">
    <property type="component" value="Unassembled WGS sequence"/>
</dbReference>
<reference evidence="1" key="1">
    <citation type="submission" date="2022-04" db="EMBL/GenBank/DDBJ databases">
        <title>Genome of the entomopathogenic fungus Entomophthora muscae.</title>
        <authorList>
            <person name="Elya C."/>
            <person name="Lovett B.R."/>
            <person name="Lee E."/>
            <person name="Macias A.M."/>
            <person name="Hajek A.E."/>
            <person name="De Bivort B.L."/>
            <person name="Kasson M.T."/>
            <person name="De Fine Licht H.H."/>
            <person name="Stajich J.E."/>
        </authorList>
    </citation>
    <scope>NUCLEOTIDE SEQUENCE</scope>
    <source>
        <strain evidence="1">Berkeley</strain>
    </source>
</reference>
<comment type="caution">
    <text evidence="1">The sequence shown here is derived from an EMBL/GenBank/DDBJ whole genome shotgun (WGS) entry which is preliminary data.</text>
</comment>
<gene>
    <name evidence="1" type="ORF">DSO57_1013805</name>
</gene>
<proteinExistence type="predicted"/>
<sequence>MDAMDLDAYDAQHHLSSILEEAKTAALDLKPDNPLQFVVDFLLLLQSKAEESPLTEENIKEVVQDIKSELKDEIPSFEAESPFNQRLNSFETNSAPLRKRIRKDYDLNSQDPGTLPADSNGFPLNGGLTFGVSSAASHPPFSRARRGSVSAESIQPSDTRLPSVVIPKSIEAKMRIASATSSNLLFRNLEAEQRRCIVDAMFERPVKAGEVVIKQGDEGDNFYVVDQGAFDIFIHDRKVIEVHPGGSFGELALMYNTPRAATVKAVTDGTLWAVDRVTFRSIITDNTYRKRRLYESFLKTIPLLESLQPSEIAKISDALEPVHHEPDDVIIEQGTSGAHFYMIESGEVRVIQTIQSGEQIEHSGLKAGDYFGELALLNDSPRMASIIANTDVKLVALSKDAFVRLLGPVVDIMKRNVSRYSTAEGLALPANSMME</sequence>
<evidence type="ECO:0000313" key="2">
    <source>
        <dbReference type="Proteomes" id="UP001165960"/>
    </source>
</evidence>
<keyword evidence="2" id="KW-1185">Reference proteome</keyword>
<evidence type="ECO:0000313" key="1">
    <source>
        <dbReference type="EMBL" id="KAJ9054506.1"/>
    </source>
</evidence>
<accession>A0ACC2RWT7</accession>
<organism evidence="1 2">
    <name type="scientific">Entomophthora muscae</name>
    <dbReference type="NCBI Taxonomy" id="34485"/>
    <lineage>
        <taxon>Eukaryota</taxon>
        <taxon>Fungi</taxon>
        <taxon>Fungi incertae sedis</taxon>
        <taxon>Zoopagomycota</taxon>
        <taxon>Entomophthoromycotina</taxon>
        <taxon>Entomophthoromycetes</taxon>
        <taxon>Entomophthorales</taxon>
        <taxon>Entomophthoraceae</taxon>
        <taxon>Entomophthora</taxon>
    </lineage>
</organism>
<name>A0ACC2RWT7_9FUNG</name>
<protein>
    <submittedName>
        <fullName evidence="1">Uncharacterized protein</fullName>
    </submittedName>
</protein>
<dbReference type="EMBL" id="QTSX02006441">
    <property type="protein sequence ID" value="KAJ9054506.1"/>
    <property type="molecule type" value="Genomic_DNA"/>
</dbReference>